<dbReference type="PROSITE" id="PS50866">
    <property type="entry name" value="GOLD"/>
    <property type="match status" value="1"/>
</dbReference>
<dbReference type="InterPro" id="IPR015720">
    <property type="entry name" value="Emp24-like"/>
</dbReference>
<evidence type="ECO:0000256" key="7">
    <source>
        <dbReference type="ARBA" id="ARBA00023136"/>
    </source>
</evidence>
<evidence type="ECO:0000256" key="6">
    <source>
        <dbReference type="ARBA" id="ARBA00022989"/>
    </source>
</evidence>
<keyword evidence="7 10" id="KW-0472">Membrane</keyword>
<dbReference type="PANTHER" id="PTHR22811">
    <property type="entry name" value="TRANSMEMBRANE EMP24 DOMAIN-CONTAINING PROTEIN"/>
    <property type="match status" value="1"/>
</dbReference>
<evidence type="ECO:0000256" key="3">
    <source>
        <dbReference type="ARBA" id="ARBA00022473"/>
    </source>
</evidence>
<evidence type="ECO:0000256" key="1">
    <source>
        <dbReference type="ARBA" id="ARBA00004479"/>
    </source>
</evidence>
<dbReference type="SMART" id="SM01190">
    <property type="entry name" value="EMP24_GP25L"/>
    <property type="match status" value="1"/>
</dbReference>
<keyword evidence="13" id="KW-1185">Reference proteome</keyword>
<comment type="caution">
    <text evidence="12">The sequence shown here is derived from an EMBL/GenBank/DDBJ whole genome shotgun (WGS) entry which is preliminary data.</text>
</comment>
<feature type="transmembrane region" description="Helical" evidence="10">
    <location>
        <begin position="193"/>
        <end position="214"/>
    </location>
</feature>
<sequence length="234" mass="26671">MKFQSILNTLLSHWGVPGIPYLVFWSAVCITLLITPSNVSSVELTFELPDNAKECFHEDIQKGVQTTFEFQVVTGGHYDVDVSIEAPNKQVIYKEIKKQYDTFQWVPDVTGVYSICFSNEFSTFSHKLIYLDLQVGDEAPLPGLGEHATALTQLESSAQQIHENLNSVIDYQTHHRLRESQGRKRAEDLNERVMLWSVFETIAILCIAVGQVLVLRNFFSEKKPSEMRNPLFSK</sequence>
<feature type="transmembrane region" description="Helical" evidence="10">
    <location>
        <begin position="12"/>
        <end position="34"/>
    </location>
</feature>
<comment type="subcellular location">
    <subcellularLocation>
        <location evidence="8">Endomembrane system</location>
        <topology evidence="8">Single-pass membrane protein</topology>
    </subcellularLocation>
    <subcellularLocation>
        <location evidence="1 9">Membrane</location>
        <topology evidence="1 9">Single-pass type I membrane protein</topology>
    </subcellularLocation>
</comment>
<dbReference type="InterPro" id="IPR036598">
    <property type="entry name" value="GOLD_dom_sf"/>
</dbReference>
<organism evidence="12 13">
    <name type="scientific">Orchesella dallaii</name>
    <dbReference type="NCBI Taxonomy" id="48710"/>
    <lineage>
        <taxon>Eukaryota</taxon>
        <taxon>Metazoa</taxon>
        <taxon>Ecdysozoa</taxon>
        <taxon>Arthropoda</taxon>
        <taxon>Hexapoda</taxon>
        <taxon>Collembola</taxon>
        <taxon>Entomobryomorpha</taxon>
        <taxon>Entomobryoidea</taxon>
        <taxon>Orchesellidae</taxon>
        <taxon>Orchesellinae</taxon>
        <taxon>Orchesella</taxon>
    </lineage>
</organism>
<evidence type="ECO:0000256" key="2">
    <source>
        <dbReference type="ARBA" id="ARBA00007104"/>
    </source>
</evidence>
<evidence type="ECO:0000259" key="11">
    <source>
        <dbReference type="PROSITE" id="PS50866"/>
    </source>
</evidence>
<evidence type="ECO:0000256" key="5">
    <source>
        <dbReference type="ARBA" id="ARBA00022729"/>
    </source>
</evidence>
<dbReference type="SUPFAM" id="SSF101576">
    <property type="entry name" value="Supernatant protein factor (SPF), C-terminal domain"/>
    <property type="match status" value="1"/>
</dbReference>
<evidence type="ECO:0000256" key="4">
    <source>
        <dbReference type="ARBA" id="ARBA00022692"/>
    </source>
</evidence>
<dbReference type="EMBL" id="CAXLJM020000148">
    <property type="protein sequence ID" value="CAL8142089.1"/>
    <property type="molecule type" value="Genomic_DNA"/>
</dbReference>
<evidence type="ECO:0000256" key="9">
    <source>
        <dbReference type="RuleBase" id="RU003827"/>
    </source>
</evidence>
<evidence type="ECO:0000313" key="12">
    <source>
        <dbReference type="EMBL" id="CAL8142089.1"/>
    </source>
</evidence>
<evidence type="ECO:0000256" key="8">
    <source>
        <dbReference type="ARBA" id="ARBA00037847"/>
    </source>
</evidence>
<keyword evidence="4 9" id="KW-0812">Transmembrane</keyword>
<evidence type="ECO:0000256" key="10">
    <source>
        <dbReference type="SAM" id="Phobius"/>
    </source>
</evidence>
<dbReference type="InterPro" id="IPR009038">
    <property type="entry name" value="GOLD_dom"/>
</dbReference>
<gene>
    <name evidence="12" type="ORF">ODALV1_LOCUS28944</name>
</gene>
<keyword evidence="5" id="KW-0732">Signal</keyword>
<keyword evidence="3" id="KW-0217">Developmental protein</keyword>
<accession>A0ABP1S279</accession>
<dbReference type="Pfam" id="PF01105">
    <property type="entry name" value="EMP24_GP25L"/>
    <property type="match status" value="1"/>
</dbReference>
<keyword evidence="6 10" id="KW-1133">Transmembrane helix</keyword>
<protein>
    <recommendedName>
        <fullName evidence="11">GOLD domain-containing protein</fullName>
    </recommendedName>
</protein>
<name>A0ABP1S279_9HEXA</name>
<proteinExistence type="inferred from homology"/>
<dbReference type="Proteomes" id="UP001642540">
    <property type="component" value="Unassembled WGS sequence"/>
</dbReference>
<feature type="domain" description="GOLD" evidence="11">
    <location>
        <begin position="53"/>
        <end position="135"/>
    </location>
</feature>
<reference evidence="12 13" key="1">
    <citation type="submission" date="2024-08" db="EMBL/GenBank/DDBJ databases">
        <authorList>
            <person name="Cucini C."/>
            <person name="Frati F."/>
        </authorList>
    </citation>
    <scope>NUCLEOTIDE SEQUENCE [LARGE SCALE GENOMIC DNA]</scope>
</reference>
<evidence type="ECO:0000313" key="13">
    <source>
        <dbReference type="Proteomes" id="UP001642540"/>
    </source>
</evidence>
<comment type="similarity">
    <text evidence="2 9">Belongs to the EMP24/GP25L family.</text>
</comment>